<comment type="caution">
    <text evidence="1">The sequence shown here is derived from an EMBL/GenBank/DDBJ whole genome shotgun (WGS) entry which is preliminary data.</text>
</comment>
<gene>
    <name evidence="1" type="ORF">RHMOL_Rhmol04G0045200</name>
</gene>
<keyword evidence="2" id="KW-1185">Reference proteome</keyword>
<organism evidence="1 2">
    <name type="scientific">Rhododendron molle</name>
    <name type="common">Chinese azalea</name>
    <name type="synonym">Azalea mollis</name>
    <dbReference type="NCBI Taxonomy" id="49168"/>
    <lineage>
        <taxon>Eukaryota</taxon>
        <taxon>Viridiplantae</taxon>
        <taxon>Streptophyta</taxon>
        <taxon>Embryophyta</taxon>
        <taxon>Tracheophyta</taxon>
        <taxon>Spermatophyta</taxon>
        <taxon>Magnoliopsida</taxon>
        <taxon>eudicotyledons</taxon>
        <taxon>Gunneridae</taxon>
        <taxon>Pentapetalae</taxon>
        <taxon>asterids</taxon>
        <taxon>Ericales</taxon>
        <taxon>Ericaceae</taxon>
        <taxon>Ericoideae</taxon>
        <taxon>Rhodoreae</taxon>
        <taxon>Rhododendron</taxon>
    </lineage>
</organism>
<reference evidence="1" key="1">
    <citation type="submission" date="2022-02" db="EMBL/GenBank/DDBJ databases">
        <title>Plant Genome Project.</title>
        <authorList>
            <person name="Zhang R.-G."/>
        </authorList>
    </citation>
    <scope>NUCLEOTIDE SEQUENCE</scope>
    <source>
        <strain evidence="1">AT1</strain>
    </source>
</reference>
<sequence length="595" mass="66691">MAKPSKSISPFRLASLLRLQKDPNLALHLFLNPNPNPNKPFRYSLLSYDLIITKLGRAKMFDEMDQILQQLKTETRFNPDEIIFCNIITFYGRARLPDRALRIFNQIPSFRCQRTIKSFNTLLNALLSCREFGKMREVFVGLDRCVAPDACSYNVLIRAGCLMNDLGSAREVFDEMQKRGVRPDAVTFGTLISGLCAGGKLDEAFKLKEDMERGFRVRPDGFVYASLIKGLCKVNDLSLAFKLKDEMLERRVELDSAVFSTLISALFKAGRKGDVVGVLKEMKENGCKPDAVTYNAMIYGYCQEKDFNSAFGVLSEMEKRRCKPDVVCYNVIIGGFCRVGKFREATELFEDMPRRKCAPDVVTYRTLFSGLCDGMQFQDAALILDEMVFKDYSPSAASIVKFVDELCQAGNLKLLLTILNSLAKGNLIDSVTWRRVIPMFQQLLIFKFRHSVKVDLTLHKGAPKMAEQLPSSASSSWTESDFTPFDMKLLRGYGGFWMAAYTGRLRTAVSLAFFVLLICCKSPSSEARVLLSKEKEVPSMEDSLILSALPKGTTPRSSPSHKGHAMATINERLYVLPIPHADRVLSSVPSPGGGH</sequence>
<evidence type="ECO:0000313" key="1">
    <source>
        <dbReference type="EMBL" id="KAI8557881.1"/>
    </source>
</evidence>
<dbReference type="EMBL" id="CM046391">
    <property type="protein sequence ID" value="KAI8557881.1"/>
    <property type="molecule type" value="Genomic_DNA"/>
</dbReference>
<name>A0ACC0NY45_RHOML</name>
<evidence type="ECO:0000313" key="2">
    <source>
        <dbReference type="Proteomes" id="UP001062846"/>
    </source>
</evidence>
<proteinExistence type="predicted"/>
<dbReference type="Proteomes" id="UP001062846">
    <property type="component" value="Chromosome 4"/>
</dbReference>
<accession>A0ACC0NY45</accession>
<protein>
    <submittedName>
        <fullName evidence="1">Uncharacterized protein</fullName>
    </submittedName>
</protein>